<organism evidence="1">
    <name type="scientific">marine metagenome</name>
    <dbReference type="NCBI Taxonomy" id="408172"/>
    <lineage>
        <taxon>unclassified sequences</taxon>
        <taxon>metagenomes</taxon>
        <taxon>ecological metagenomes</taxon>
    </lineage>
</organism>
<evidence type="ECO:0008006" key="2">
    <source>
        <dbReference type="Google" id="ProtNLM"/>
    </source>
</evidence>
<sequence length="77" mass="8407">NPMGRVGKMEELGNLATFLMSDGCDYLTGQTIAIDGGEYLTGGTFYRALASLKDKDWEAIKSTIKATNEKDKAKRTV</sequence>
<name>A0A382MDT4_9ZZZZ</name>
<feature type="non-terminal residue" evidence="1">
    <location>
        <position position="1"/>
    </location>
</feature>
<accession>A0A382MDT4</accession>
<dbReference type="SUPFAM" id="SSF51735">
    <property type="entry name" value="NAD(P)-binding Rossmann-fold domains"/>
    <property type="match status" value="1"/>
</dbReference>
<reference evidence="1" key="1">
    <citation type="submission" date="2018-05" db="EMBL/GenBank/DDBJ databases">
        <authorList>
            <person name="Lanie J.A."/>
            <person name="Ng W.-L."/>
            <person name="Kazmierczak K.M."/>
            <person name="Andrzejewski T.M."/>
            <person name="Davidsen T.M."/>
            <person name="Wayne K.J."/>
            <person name="Tettelin H."/>
            <person name="Glass J.I."/>
            <person name="Rusch D."/>
            <person name="Podicherti R."/>
            <person name="Tsui H.-C.T."/>
            <person name="Winkler M.E."/>
        </authorList>
    </citation>
    <scope>NUCLEOTIDE SEQUENCE</scope>
</reference>
<dbReference type="InterPro" id="IPR002347">
    <property type="entry name" value="SDR_fam"/>
</dbReference>
<evidence type="ECO:0000313" key="1">
    <source>
        <dbReference type="EMBL" id="SVC46820.1"/>
    </source>
</evidence>
<gene>
    <name evidence="1" type="ORF">METZ01_LOCUS299674</name>
</gene>
<protein>
    <recommendedName>
        <fullName evidence="2">SDR family oxidoreductase</fullName>
    </recommendedName>
</protein>
<dbReference type="Pfam" id="PF13561">
    <property type="entry name" value="adh_short_C2"/>
    <property type="match status" value="1"/>
</dbReference>
<proteinExistence type="predicted"/>
<dbReference type="InterPro" id="IPR036291">
    <property type="entry name" value="NAD(P)-bd_dom_sf"/>
</dbReference>
<dbReference type="AlphaFoldDB" id="A0A382MDT4"/>
<dbReference type="EMBL" id="UINC01092868">
    <property type="protein sequence ID" value="SVC46820.1"/>
    <property type="molecule type" value="Genomic_DNA"/>
</dbReference>
<dbReference type="Gene3D" id="3.40.50.720">
    <property type="entry name" value="NAD(P)-binding Rossmann-like Domain"/>
    <property type="match status" value="1"/>
</dbReference>